<feature type="compositionally biased region" description="Polar residues" evidence="6">
    <location>
        <begin position="937"/>
        <end position="948"/>
    </location>
</feature>
<dbReference type="Pfam" id="PF25313">
    <property type="entry name" value="BRWD_AD"/>
    <property type="match status" value="1"/>
</dbReference>
<evidence type="ECO:0000259" key="7">
    <source>
        <dbReference type="PROSITE" id="PS50014"/>
    </source>
</evidence>
<accession>A0ABR2W9N4</accession>
<dbReference type="InterPro" id="IPR019775">
    <property type="entry name" value="WD40_repeat_CS"/>
</dbReference>
<feature type="repeat" description="WD" evidence="5">
    <location>
        <begin position="135"/>
        <end position="176"/>
    </location>
</feature>
<feature type="repeat" description="WD" evidence="5">
    <location>
        <begin position="177"/>
        <end position="218"/>
    </location>
</feature>
<feature type="region of interest" description="Disordered" evidence="6">
    <location>
        <begin position="735"/>
        <end position="948"/>
    </location>
</feature>
<feature type="compositionally biased region" description="Acidic residues" evidence="6">
    <location>
        <begin position="877"/>
        <end position="886"/>
    </location>
</feature>
<dbReference type="SMART" id="SM00297">
    <property type="entry name" value="BROMO"/>
    <property type="match status" value="1"/>
</dbReference>
<dbReference type="EMBL" id="JASJQH010006906">
    <property type="protein sequence ID" value="KAK9727983.1"/>
    <property type="molecule type" value="Genomic_DNA"/>
</dbReference>
<feature type="region of interest" description="Disordered" evidence="6">
    <location>
        <begin position="400"/>
        <end position="444"/>
    </location>
</feature>
<feature type="domain" description="Bromo" evidence="7">
    <location>
        <begin position="1155"/>
        <end position="1225"/>
    </location>
</feature>
<keyword evidence="9" id="KW-1185">Reference proteome</keyword>
<evidence type="ECO:0000256" key="3">
    <source>
        <dbReference type="ARBA" id="ARBA00023117"/>
    </source>
</evidence>
<evidence type="ECO:0000256" key="4">
    <source>
        <dbReference type="PROSITE-ProRule" id="PRU00035"/>
    </source>
</evidence>
<dbReference type="Pfam" id="PF00400">
    <property type="entry name" value="WD40"/>
    <property type="match status" value="4"/>
</dbReference>
<name>A0ABR2W9N4_9FUNG</name>
<organism evidence="8 9">
    <name type="scientific">Basidiobolus ranarum</name>
    <dbReference type="NCBI Taxonomy" id="34480"/>
    <lineage>
        <taxon>Eukaryota</taxon>
        <taxon>Fungi</taxon>
        <taxon>Fungi incertae sedis</taxon>
        <taxon>Zoopagomycota</taxon>
        <taxon>Entomophthoromycotina</taxon>
        <taxon>Basidiobolomycetes</taxon>
        <taxon>Basidiobolales</taxon>
        <taxon>Basidiobolaceae</taxon>
        <taxon>Basidiobolus</taxon>
    </lineage>
</organism>
<evidence type="ECO:0000313" key="9">
    <source>
        <dbReference type="Proteomes" id="UP001479436"/>
    </source>
</evidence>
<dbReference type="InterPro" id="IPR001487">
    <property type="entry name" value="Bromodomain"/>
</dbReference>
<keyword evidence="1 5" id="KW-0853">WD repeat</keyword>
<proteinExistence type="predicted"/>
<keyword evidence="3 4" id="KW-0103">Bromodomain</keyword>
<dbReference type="SUPFAM" id="SSF50978">
    <property type="entry name" value="WD40 repeat-like"/>
    <property type="match status" value="1"/>
</dbReference>
<feature type="non-terminal residue" evidence="8">
    <location>
        <position position="1297"/>
    </location>
</feature>
<evidence type="ECO:0000256" key="5">
    <source>
        <dbReference type="PROSITE-ProRule" id="PRU00221"/>
    </source>
</evidence>
<evidence type="ECO:0000256" key="2">
    <source>
        <dbReference type="ARBA" id="ARBA00022737"/>
    </source>
</evidence>
<dbReference type="InterPro" id="IPR052060">
    <property type="entry name" value="Bromo_WD_repeat"/>
</dbReference>
<evidence type="ECO:0000256" key="6">
    <source>
        <dbReference type="SAM" id="MobiDB-lite"/>
    </source>
</evidence>
<dbReference type="InterPro" id="IPR020472">
    <property type="entry name" value="WD40_PAC1"/>
</dbReference>
<comment type="caution">
    <text evidence="8">The sequence shown here is derived from an EMBL/GenBank/DDBJ whole genome shotgun (WGS) entry which is preliminary data.</text>
</comment>
<feature type="compositionally biased region" description="Basic residues" evidence="6">
    <location>
        <begin position="817"/>
        <end position="842"/>
    </location>
</feature>
<feature type="compositionally biased region" description="Low complexity" evidence="6">
    <location>
        <begin position="862"/>
        <end position="876"/>
    </location>
</feature>
<dbReference type="PANTHER" id="PTHR16266:SF17">
    <property type="entry name" value="BRWD3"/>
    <property type="match status" value="1"/>
</dbReference>
<feature type="region of interest" description="Disordered" evidence="6">
    <location>
        <begin position="471"/>
        <end position="498"/>
    </location>
</feature>
<feature type="compositionally biased region" description="Polar residues" evidence="6">
    <location>
        <begin position="471"/>
        <end position="481"/>
    </location>
</feature>
<dbReference type="PANTHER" id="PTHR16266">
    <property type="entry name" value="WD REPEAT DOMAIN 9"/>
    <property type="match status" value="1"/>
</dbReference>
<reference evidence="8 9" key="1">
    <citation type="submission" date="2023-04" db="EMBL/GenBank/DDBJ databases">
        <title>Genome of Basidiobolus ranarum AG-B5.</title>
        <authorList>
            <person name="Stajich J.E."/>
            <person name="Carter-House D."/>
            <person name="Gryganskyi A."/>
        </authorList>
    </citation>
    <scope>NUCLEOTIDE SEQUENCE [LARGE SCALE GENOMIC DNA]</scope>
    <source>
        <strain evidence="8 9">AG-B5</strain>
    </source>
</reference>
<dbReference type="PROSITE" id="PS50014">
    <property type="entry name" value="BROMODOMAIN_2"/>
    <property type="match status" value="1"/>
</dbReference>
<feature type="repeat" description="WD" evidence="5">
    <location>
        <begin position="536"/>
        <end position="578"/>
    </location>
</feature>
<dbReference type="InterPro" id="IPR057451">
    <property type="entry name" value="BRWD/PHIP_AD"/>
</dbReference>
<dbReference type="Gene3D" id="1.20.920.10">
    <property type="entry name" value="Bromodomain-like"/>
    <property type="match status" value="1"/>
</dbReference>
<feature type="compositionally biased region" description="Acidic residues" evidence="6">
    <location>
        <begin position="1264"/>
        <end position="1297"/>
    </location>
</feature>
<dbReference type="Pfam" id="PF00439">
    <property type="entry name" value="Bromodomain"/>
    <property type="match status" value="1"/>
</dbReference>
<gene>
    <name evidence="8" type="ORF">K7432_001390</name>
</gene>
<dbReference type="PROSITE" id="PS00678">
    <property type="entry name" value="WD_REPEATS_1"/>
    <property type="match status" value="1"/>
</dbReference>
<feature type="region of interest" description="Disordered" evidence="6">
    <location>
        <begin position="1246"/>
        <end position="1297"/>
    </location>
</feature>
<dbReference type="SMART" id="SM00320">
    <property type="entry name" value="WD40"/>
    <property type="match status" value="8"/>
</dbReference>
<dbReference type="PRINTS" id="PR00320">
    <property type="entry name" value="GPROTEINBRPT"/>
</dbReference>
<evidence type="ECO:0000313" key="8">
    <source>
        <dbReference type="EMBL" id="KAK9727983.1"/>
    </source>
</evidence>
<dbReference type="CDD" id="cd00200">
    <property type="entry name" value="WD40"/>
    <property type="match status" value="1"/>
</dbReference>
<dbReference type="PROSITE" id="PS50294">
    <property type="entry name" value="WD_REPEATS_REGION"/>
    <property type="match status" value="4"/>
</dbReference>
<feature type="compositionally biased region" description="Polar residues" evidence="6">
    <location>
        <begin position="422"/>
        <end position="435"/>
    </location>
</feature>
<sequence length="1297" mass="147014">MPDLLPIRYDWKGNPRPRSVFELTKKHSHLPPTFLYDLLEKHIKNTDKLIPPPTTGLNTVLGEDEGSVMREQSVHNPEWRSNDKRRRQLKWRHFPGLAQFGSSVNVFTRQIENLPRIPTEPARYLHSQYTELVPMQGHKYPVYCVLFDRVGLRVITGSDDYLVKIWCARTGYLIYTLRGHLDVITDLAINPGNTMLATASQDGVVRIWALANGEPIAVLRGNTGTGRKAFTNVVFSPSPIPENRYILATSDDGTSRIWKWDCEKNTFDPYPYIIDCKTLARDEARCCSFNKTGTQFAVAGTDGFVRVISTIHPCENELSDVSPEERKNLISSIQSRFPIFAEPRLTAQLDGHQGCVTTLIYSHSGKQLLSGSIDGTARIWTFDSIQNTWSSIILDVRDDLKDEGQPDAPPTQAGDPIVVSTPAPSTHPTSQSAPPNTIERPEELSRQEANYTNTVDNANSINAGLEAGVENGSSNLLQDSNPDPHPSRGRSRAAHQKKNKVAMVNWSLNDVYVIVSGTDGGIRVFESRTGELIHTLRKHTAEVYALATHTTDSRILLSAGYDGQIVIWDIFTGNELNSFSYPERQFLDIRMSEDGLLFAVTDHQGMCLLFGAGQPIEPYKHVRQFKEQMFWSDYLPIRLDINFFVVDEQTQLAPHLMERSTIFDFDGREYVHQKGAKYGFDFPIGLPPGELQQEHQYKVALLTDEVKYLTPTQTSCHIPETLDKKQLYKRRSKMIRDSDDDDIDPMTIDIPIIPLPDDDDDEEYTEEEAEAESESDGSIDCAVVREDFPERNDDGLRDFVVKDEEEEDEEDANSRVQTRRSALKAKKRKAKSSRRREKRKASSKTDDVGKRTRRSKQVSYQEPDSSEFSDSNSSQSDDSDDPEEPSYNDPGEGSSKTEVEVAASTVKEEDTTKRKKKLVKKGNADSEHAPKYVPSDWISSTRPNLTPYTPQTGDTIAYIIPGHKEYLEHTPLLEKFNDKHYPWVSHPELSMVTFGVIVDISYCVGPPTWCTLSVKVLEPTGFTSPFLPASTDLNPTKKTIKIEYHNITTTPDFIMLLSQYRVGMEQNLQVGDEVLTIYNDKTSPGTISAPVNITDEPSSSPWRCFTVKWGSSSDSIQTYSPWELYRSNYQQDLGEIERLPDDEATHIRKALEYILSKAESEPFREHVNFKHYPAYLQLIPYPMCFEMVLERVSQGFYRRSGAVLFDVELISSNAAIFNQVNAPITKLAKQLVNEYKRLLKEPTIPSPIKASSKRRARPGKYSDDDSEDEYHDEDEEEELADQELPEEVEFQDEEDLN</sequence>
<evidence type="ECO:0000256" key="1">
    <source>
        <dbReference type="ARBA" id="ARBA00022574"/>
    </source>
</evidence>
<keyword evidence="2" id="KW-0677">Repeat</keyword>
<feature type="compositionally biased region" description="Basic and acidic residues" evidence="6">
    <location>
        <begin position="783"/>
        <end position="802"/>
    </location>
</feature>
<feature type="compositionally biased region" description="Acidic residues" evidence="6">
    <location>
        <begin position="756"/>
        <end position="777"/>
    </location>
</feature>
<dbReference type="InterPro" id="IPR036322">
    <property type="entry name" value="WD40_repeat_dom_sf"/>
</dbReference>
<feature type="compositionally biased region" description="Basic residues" evidence="6">
    <location>
        <begin position="487"/>
        <end position="498"/>
    </location>
</feature>
<dbReference type="SUPFAM" id="SSF47370">
    <property type="entry name" value="Bromodomain"/>
    <property type="match status" value="1"/>
</dbReference>
<dbReference type="InterPro" id="IPR015943">
    <property type="entry name" value="WD40/YVTN_repeat-like_dom_sf"/>
</dbReference>
<dbReference type="PROSITE" id="PS50082">
    <property type="entry name" value="WD_REPEATS_2"/>
    <property type="match status" value="4"/>
</dbReference>
<dbReference type="InterPro" id="IPR036427">
    <property type="entry name" value="Bromodomain-like_sf"/>
</dbReference>
<feature type="repeat" description="WD" evidence="5">
    <location>
        <begin position="349"/>
        <end position="390"/>
    </location>
</feature>
<dbReference type="Proteomes" id="UP001479436">
    <property type="component" value="Unassembled WGS sequence"/>
</dbReference>
<protein>
    <recommendedName>
        <fullName evidence="7">Bromo domain-containing protein</fullName>
    </recommendedName>
</protein>
<dbReference type="InterPro" id="IPR001680">
    <property type="entry name" value="WD40_rpt"/>
</dbReference>
<dbReference type="Gene3D" id="2.130.10.10">
    <property type="entry name" value="YVTN repeat-like/Quinoprotein amine dehydrogenase"/>
    <property type="match status" value="2"/>
</dbReference>